<dbReference type="InterPro" id="IPR000835">
    <property type="entry name" value="HTH_MarR-typ"/>
</dbReference>
<dbReference type="SMART" id="SM00347">
    <property type="entry name" value="HTH_MARR"/>
    <property type="match status" value="1"/>
</dbReference>
<comment type="caution">
    <text evidence="5">The sequence shown here is derived from an EMBL/GenBank/DDBJ whole genome shotgun (WGS) entry which is preliminary data.</text>
</comment>
<reference evidence="5 6" key="1">
    <citation type="submission" date="2020-07" db="EMBL/GenBank/DDBJ databases">
        <title>Genomic Encyclopedia of Type Strains, Phase IV (KMG-IV): sequencing the most valuable type-strain genomes for metagenomic binning, comparative biology and taxonomic classification.</title>
        <authorList>
            <person name="Goeker M."/>
        </authorList>
    </citation>
    <scope>NUCLEOTIDE SEQUENCE [LARGE SCALE GENOMIC DNA]</scope>
    <source>
        <strain evidence="5 6">DSM 45533</strain>
    </source>
</reference>
<dbReference type="SUPFAM" id="SSF46785">
    <property type="entry name" value="Winged helix' DNA-binding domain"/>
    <property type="match status" value="1"/>
</dbReference>
<dbReference type="PRINTS" id="PR00598">
    <property type="entry name" value="HTHMARR"/>
</dbReference>
<dbReference type="InterPro" id="IPR036390">
    <property type="entry name" value="WH_DNA-bd_sf"/>
</dbReference>
<sequence>MRVSDEREELIKRIGESQRHLARAFARHRSPLATSNLTMRQLHVLMFLAVTGSASGRDIAASLGVSLGTVTGIVDRLVAQELVERHEDPRDRRVRRVELTEAGRAMLEEINNAGLEHYRRIMERLDTDTLRALDHVTGKILAAFDEGDFGS</sequence>
<accession>A0A7W0CHA2</accession>
<dbReference type="Pfam" id="PF01047">
    <property type="entry name" value="MarR"/>
    <property type="match status" value="1"/>
</dbReference>
<keyword evidence="6" id="KW-1185">Reference proteome</keyword>
<evidence type="ECO:0000259" key="4">
    <source>
        <dbReference type="PROSITE" id="PS50995"/>
    </source>
</evidence>
<proteinExistence type="predicted"/>
<dbReference type="GO" id="GO:0003677">
    <property type="term" value="F:DNA binding"/>
    <property type="evidence" value="ECO:0007669"/>
    <property type="project" value="UniProtKB-KW"/>
</dbReference>
<name>A0A7W0CHA2_9ACTN</name>
<evidence type="ECO:0000256" key="1">
    <source>
        <dbReference type="ARBA" id="ARBA00023015"/>
    </source>
</evidence>
<organism evidence="5 6">
    <name type="scientific">Nonomuraea soli</name>
    <dbReference type="NCBI Taxonomy" id="1032476"/>
    <lineage>
        <taxon>Bacteria</taxon>
        <taxon>Bacillati</taxon>
        <taxon>Actinomycetota</taxon>
        <taxon>Actinomycetes</taxon>
        <taxon>Streptosporangiales</taxon>
        <taxon>Streptosporangiaceae</taxon>
        <taxon>Nonomuraea</taxon>
    </lineage>
</organism>
<evidence type="ECO:0000313" key="6">
    <source>
        <dbReference type="Proteomes" id="UP000530928"/>
    </source>
</evidence>
<dbReference type="Gene3D" id="1.10.10.10">
    <property type="entry name" value="Winged helix-like DNA-binding domain superfamily/Winged helix DNA-binding domain"/>
    <property type="match status" value="1"/>
</dbReference>
<feature type="domain" description="HTH marR-type" evidence="4">
    <location>
        <begin position="7"/>
        <end position="142"/>
    </location>
</feature>
<dbReference type="PROSITE" id="PS50995">
    <property type="entry name" value="HTH_MARR_2"/>
    <property type="match status" value="1"/>
</dbReference>
<evidence type="ECO:0000256" key="2">
    <source>
        <dbReference type="ARBA" id="ARBA00023125"/>
    </source>
</evidence>
<dbReference type="GO" id="GO:0003700">
    <property type="term" value="F:DNA-binding transcription factor activity"/>
    <property type="evidence" value="ECO:0007669"/>
    <property type="project" value="InterPro"/>
</dbReference>
<evidence type="ECO:0000256" key="3">
    <source>
        <dbReference type="ARBA" id="ARBA00023163"/>
    </source>
</evidence>
<evidence type="ECO:0000313" key="5">
    <source>
        <dbReference type="EMBL" id="MBA2891123.1"/>
    </source>
</evidence>
<dbReference type="PANTHER" id="PTHR42756">
    <property type="entry name" value="TRANSCRIPTIONAL REGULATOR, MARR"/>
    <property type="match status" value="1"/>
</dbReference>
<keyword evidence="1" id="KW-0805">Transcription regulation</keyword>
<dbReference type="PANTHER" id="PTHR42756:SF1">
    <property type="entry name" value="TRANSCRIPTIONAL REPRESSOR OF EMRAB OPERON"/>
    <property type="match status" value="1"/>
</dbReference>
<keyword evidence="2 5" id="KW-0238">DNA-binding</keyword>
<dbReference type="PROSITE" id="PS01117">
    <property type="entry name" value="HTH_MARR_1"/>
    <property type="match status" value="1"/>
</dbReference>
<dbReference type="RefSeq" id="WP_312894369.1">
    <property type="nucleotide sequence ID" value="NZ_BAABAM010000012.1"/>
</dbReference>
<dbReference type="InterPro" id="IPR036388">
    <property type="entry name" value="WH-like_DNA-bd_sf"/>
</dbReference>
<keyword evidence="3" id="KW-0804">Transcription</keyword>
<protein>
    <submittedName>
        <fullName evidence="5">DNA-binding MarR family transcriptional regulator</fullName>
    </submittedName>
</protein>
<gene>
    <name evidence="5" type="ORF">HNR30_002464</name>
</gene>
<dbReference type="InterPro" id="IPR023187">
    <property type="entry name" value="Tscrpt_reg_MarR-type_CS"/>
</dbReference>
<dbReference type="AlphaFoldDB" id="A0A7W0CHA2"/>
<dbReference type="EMBL" id="JACDUR010000002">
    <property type="protein sequence ID" value="MBA2891123.1"/>
    <property type="molecule type" value="Genomic_DNA"/>
</dbReference>
<dbReference type="Proteomes" id="UP000530928">
    <property type="component" value="Unassembled WGS sequence"/>
</dbReference>